<dbReference type="InterPro" id="IPR007694">
    <property type="entry name" value="DNA_helicase_DnaB-like_C"/>
</dbReference>
<dbReference type="InterPro" id="IPR027417">
    <property type="entry name" value="P-loop_NTPase"/>
</dbReference>
<dbReference type="PANTHER" id="PTHR30153:SF2">
    <property type="entry name" value="REPLICATIVE DNA HELICASE"/>
    <property type="match status" value="1"/>
</dbReference>
<reference evidence="2" key="1">
    <citation type="submission" date="2020-05" db="EMBL/GenBank/DDBJ databases">
        <authorList>
            <person name="Chiriac C."/>
            <person name="Salcher M."/>
            <person name="Ghai R."/>
            <person name="Kavagutti S V."/>
        </authorList>
    </citation>
    <scope>NUCLEOTIDE SEQUENCE</scope>
</reference>
<dbReference type="PANTHER" id="PTHR30153">
    <property type="entry name" value="REPLICATIVE DNA HELICASE DNAB"/>
    <property type="match status" value="1"/>
</dbReference>
<keyword evidence="2" id="KW-0547">Nucleotide-binding</keyword>
<evidence type="ECO:0000259" key="1">
    <source>
        <dbReference type="PROSITE" id="PS51199"/>
    </source>
</evidence>
<dbReference type="GO" id="GO:0005524">
    <property type="term" value="F:ATP binding"/>
    <property type="evidence" value="ECO:0007669"/>
    <property type="project" value="InterPro"/>
</dbReference>
<dbReference type="Pfam" id="PF03796">
    <property type="entry name" value="DnaB_C"/>
    <property type="match status" value="1"/>
</dbReference>
<organism evidence="2">
    <name type="scientific">uncultured Caudovirales phage</name>
    <dbReference type="NCBI Taxonomy" id="2100421"/>
    <lineage>
        <taxon>Viruses</taxon>
        <taxon>Duplodnaviria</taxon>
        <taxon>Heunggongvirae</taxon>
        <taxon>Uroviricota</taxon>
        <taxon>Caudoviricetes</taxon>
        <taxon>Peduoviridae</taxon>
        <taxon>Maltschvirus</taxon>
        <taxon>Maltschvirus maltsch</taxon>
    </lineage>
</organism>
<keyword evidence="2" id="KW-0067">ATP-binding</keyword>
<gene>
    <name evidence="2" type="ORF">UFOVP1264_38</name>
</gene>
<keyword evidence="2" id="KW-0378">Hydrolase</keyword>
<dbReference type="Gene3D" id="3.40.50.300">
    <property type="entry name" value="P-loop containing nucleotide triphosphate hydrolases"/>
    <property type="match status" value="1"/>
</dbReference>
<dbReference type="GO" id="GO:0003678">
    <property type="term" value="F:DNA helicase activity"/>
    <property type="evidence" value="ECO:0007669"/>
    <property type="project" value="InterPro"/>
</dbReference>
<accession>A0A6J5RBK6</accession>
<sequence>MASGSLQRKEVDTYVQLVGESGRAVSHSAGDNAPEALFISALLDSGQYIPGIYGIKHEQVRGHRPIHEFCIKYQADANSAPPLHLLKTKYPQFPYTPDVNPQWAASELAEAHTNRVLRKTMARAAAAVADEANDEAITILKEGLGQVQPAVGMGVDITDLSLLEADENVELCQVPPGMMSTITGGIAPGDLWFVAARLGIGKSWRLIQHAIAAAESGWDVAFFSLEMPAKSVLDRIHRVALKSWEKPWHEIPMDTRRTLLEEWSEGRGSISVYDPTKGRCDASVISSVANERTLIIVDYVGLMHTSSGARAIEDWRAMATISNQLKEVALERNVPVIAAAQINRSGARADGALGAEHLAQSDALGQDADALITLRKNSRRVLVNSLTKYRHGESGARWFTRFEPSLGKFEDMSPDKAHEFKAIDDEYEESLVN</sequence>
<evidence type="ECO:0000313" key="2">
    <source>
        <dbReference type="EMBL" id="CAB4194583.1"/>
    </source>
</evidence>
<feature type="domain" description="SF4 helicase" evidence="1">
    <location>
        <begin position="165"/>
        <end position="416"/>
    </location>
</feature>
<name>A0A6J5RBK6_9CAUD</name>
<proteinExistence type="predicted"/>
<keyword evidence="2" id="KW-0347">Helicase</keyword>
<dbReference type="PROSITE" id="PS51199">
    <property type="entry name" value="SF4_HELICASE"/>
    <property type="match status" value="1"/>
</dbReference>
<protein>
    <submittedName>
        <fullName evidence="2">Replicative DNA helicase</fullName>
    </submittedName>
</protein>
<dbReference type="EMBL" id="LR797213">
    <property type="protein sequence ID" value="CAB4194583.1"/>
    <property type="molecule type" value="Genomic_DNA"/>
</dbReference>
<dbReference type="GO" id="GO:0006260">
    <property type="term" value="P:DNA replication"/>
    <property type="evidence" value="ECO:0007669"/>
    <property type="project" value="InterPro"/>
</dbReference>
<dbReference type="SUPFAM" id="SSF52540">
    <property type="entry name" value="P-loop containing nucleoside triphosphate hydrolases"/>
    <property type="match status" value="1"/>
</dbReference>